<gene>
    <name evidence="7" type="ORF">Ctaglu_40920</name>
</gene>
<keyword evidence="4" id="KW-0812">Transmembrane</keyword>
<organism evidence="7 8">
    <name type="scientific">Clostridium tagluense</name>
    <dbReference type="NCBI Taxonomy" id="360422"/>
    <lineage>
        <taxon>Bacteria</taxon>
        <taxon>Bacillati</taxon>
        <taxon>Bacillota</taxon>
        <taxon>Clostridia</taxon>
        <taxon>Eubacteriales</taxon>
        <taxon>Clostridiaceae</taxon>
        <taxon>Clostridium</taxon>
    </lineage>
</organism>
<feature type="domain" description="HAMP" evidence="6">
    <location>
        <begin position="350"/>
        <end position="404"/>
    </location>
</feature>
<dbReference type="PROSITE" id="PS50111">
    <property type="entry name" value="CHEMOTAXIS_TRANSDUC_2"/>
    <property type="match status" value="1"/>
</dbReference>
<dbReference type="AlphaFoldDB" id="A0A401USD3"/>
<evidence type="ECO:0000259" key="6">
    <source>
        <dbReference type="PROSITE" id="PS50885"/>
    </source>
</evidence>
<dbReference type="PANTHER" id="PTHR32089:SF112">
    <property type="entry name" value="LYSOZYME-LIKE PROTEIN-RELATED"/>
    <property type="match status" value="1"/>
</dbReference>
<feature type="domain" description="Methyl-accepting transducer" evidence="5">
    <location>
        <begin position="409"/>
        <end position="688"/>
    </location>
</feature>
<dbReference type="SMART" id="SM00304">
    <property type="entry name" value="HAMP"/>
    <property type="match status" value="1"/>
</dbReference>
<name>A0A401USD3_9CLOT</name>
<dbReference type="Gene3D" id="1.10.287.950">
    <property type="entry name" value="Methyl-accepting chemotaxis protein"/>
    <property type="match status" value="1"/>
</dbReference>
<keyword evidence="4" id="KW-1133">Transmembrane helix</keyword>
<dbReference type="InterPro" id="IPR004089">
    <property type="entry name" value="MCPsignal_dom"/>
</dbReference>
<evidence type="ECO:0000256" key="3">
    <source>
        <dbReference type="PROSITE-ProRule" id="PRU00284"/>
    </source>
</evidence>
<evidence type="ECO:0000313" key="7">
    <source>
        <dbReference type="EMBL" id="GCD12469.1"/>
    </source>
</evidence>
<keyword evidence="8" id="KW-1185">Reference proteome</keyword>
<dbReference type="SUPFAM" id="SSF58104">
    <property type="entry name" value="Methyl-accepting chemotaxis protein (MCP) signaling domain"/>
    <property type="match status" value="1"/>
</dbReference>
<dbReference type="GO" id="GO:0007165">
    <property type="term" value="P:signal transduction"/>
    <property type="evidence" value="ECO:0007669"/>
    <property type="project" value="UniProtKB-KW"/>
</dbReference>
<dbReference type="EMBL" id="BHYK01000034">
    <property type="protein sequence ID" value="GCD12469.1"/>
    <property type="molecule type" value="Genomic_DNA"/>
</dbReference>
<dbReference type="GO" id="GO:0016020">
    <property type="term" value="C:membrane"/>
    <property type="evidence" value="ECO:0007669"/>
    <property type="project" value="InterPro"/>
</dbReference>
<evidence type="ECO:0000256" key="1">
    <source>
        <dbReference type="ARBA" id="ARBA00023224"/>
    </source>
</evidence>
<protein>
    <recommendedName>
        <fullName evidence="9">Methyl-accepting chemotaxis protein</fullName>
    </recommendedName>
</protein>
<keyword evidence="4" id="KW-0472">Membrane</keyword>
<proteinExistence type="inferred from homology"/>
<evidence type="ECO:0000256" key="4">
    <source>
        <dbReference type="SAM" id="Phobius"/>
    </source>
</evidence>
<evidence type="ECO:0008006" key="9">
    <source>
        <dbReference type="Google" id="ProtNLM"/>
    </source>
</evidence>
<evidence type="ECO:0000259" key="5">
    <source>
        <dbReference type="PROSITE" id="PS50111"/>
    </source>
</evidence>
<dbReference type="Gene3D" id="3.30.450.20">
    <property type="entry name" value="PAS domain"/>
    <property type="match status" value="2"/>
</dbReference>
<dbReference type="RefSeq" id="WP_125005200.1">
    <property type="nucleotide sequence ID" value="NZ_BHYK01000034.1"/>
</dbReference>
<evidence type="ECO:0000256" key="2">
    <source>
        <dbReference type="ARBA" id="ARBA00029447"/>
    </source>
</evidence>
<comment type="caution">
    <text evidence="7">The sequence shown here is derived from an EMBL/GenBank/DDBJ whole genome shotgun (WGS) entry which is preliminary data.</text>
</comment>
<accession>A0A401USD3</accession>
<keyword evidence="1 3" id="KW-0807">Transducer</keyword>
<feature type="transmembrane region" description="Helical" evidence="4">
    <location>
        <begin position="12"/>
        <end position="33"/>
    </location>
</feature>
<dbReference type="InterPro" id="IPR003660">
    <property type="entry name" value="HAMP_dom"/>
</dbReference>
<dbReference type="Pfam" id="PF22673">
    <property type="entry name" value="MCP-like_PDC_1"/>
    <property type="match status" value="1"/>
</dbReference>
<dbReference type="SMART" id="SM00283">
    <property type="entry name" value="MA"/>
    <property type="match status" value="1"/>
</dbReference>
<dbReference type="PANTHER" id="PTHR32089">
    <property type="entry name" value="METHYL-ACCEPTING CHEMOTAXIS PROTEIN MCPB"/>
    <property type="match status" value="1"/>
</dbReference>
<dbReference type="CDD" id="cd12913">
    <property type="entry name" value="PDC1_MCP_like"/>
    <property type="match status" value="1"/>
</dbReference>
<dbReference type="Pfam" id="PF00015">
    <property type="entry name" value="MCPsignal"/>
    <property type="match status" value="1"/>
</dbReference>
<reference evidence="7 8" key="1">
    <citation type="submission" date="2018-11" db="EMBL/GenBank/DDBJ databases">
        <title>Genome sequencing and assembly of Clostridium tagluense strain A121.</title>
        <authorList>
            <person name="Murakami T."/>
            <person name="Segawa T."/>
            <person name="Shcherbakova V.A."/>
            <person name="Mori H."/>
            <person name="Yoshimura Y."/>
        </authorList>
    </citation>
    <scope>NUCLEOTIDE SEQUENCE [LARGE SCALE GENOMIC DNA]</scope>
    <source>
        <strain evidence="7 8">A121</strain>
    </source>
</reference>
<dbReference type="Proteomes" id="UP000287872">
    <property type="component" value="Unassembled WGS sequence"/>
</dbReference>
<evidence type="ECO:0000313" key="8">
    <source>
        <dbReference type="Proteomes" id="UP000287872"/>
    </source>
</evidence>
<comment type="similarity">
    <text evidence="2">Belongs to the methyl-accepting chemotaxis (MCP) protein family.</text>
</comment>
<dbReference type="CDD" id="cd06225">
    <property type="entry name" value="HAMP"/>
    <property type="match status" value="1"/>
</dbReference>
<dbReference type="PROSITE" id="PS50885">
    <property type="entry name" value="HAMP"/>
    <property type="match status" value="1"/>
</dbReference>
<dbReference type="OrthoDB" id="9762005at2"/>
<sequence length="710" mass="78849">MKSYKDLNISSKIILVMSFVLLVCFLGIFSILLNNIYKQSLTQAENIAIETSHRYSMEIQNIFNEKVVIAQTMASNIETLRNKRQFTREQVIEIQKHILKKTPSIYGVGVFYEPNAFDGKDIKYAENKSQEYIYGKKGLFKPYVSRSGTGYAVESGFPDDSTKEEMQWYDSVKKSKKAYLSEPGNYTIDNKDVMISQVVVPIIKDDNTFAGAIVLDVGVSDLQILASKIKPMGGYVEINSKNGVYAAQPLNPKLILENPLEKDKNWKTILNTIDNDKDYIGFETSSILKTKVLRVTVPISIQGSDVKWAFSSVIPKNNILVDYNKMLSICLITGILSLILLITIIMFSVHKITKPLSQTLKVLDRMSAGDLSINIDDSYKTNDEIGKMMIALDTTIIKLRSIISNVVNKSSEIEDVFKAVQFSMDDLIVKTDETSATVEELAAGMEETAASAEEMNESTNKMQFNVLNIKTRTDGGKVASQKIKLRAEVLKNNALHSSKKAYDLYNETKDILSLAIEKSQSVEKINVLSDSILKISSQTNLLALNAAIEAARAGETGRGFAVVAEEIRKLAEQSKSTVSEIQNVTSVVVESVRDLSTSSEQILNFIDSQVLNDYKEMVNTGETYNTDSKFIGSFVTSVGTKMDDLSTSIEGIVTAINEVTTTVNQGSQGTQSISEKTYEILENINKVNELVKKSAQSTENLKEVVSIFKL</sequence>
<feature type="transmembrane region" description="Helical" evidence="4">
    <location>
        <begin position="326"/>
        <end position="349"/>
    </location>
</feature>